<dbReference type="Proteomes" id="UP000000639">
    <property type="component" value="Chromosome"/>
</dbReference>
<dbReference type="RefSeq" id="WP_011771488.1">
    <property type="nucleotide sequence ID" value="NC_008709.1"/>
</dbReference>
<dbReference type="HOGENOM" id="CLU_660336_0_0_6"/>
<evidence type="ECO:0000313" key="2">
    <source>
        <dbReference type="Proteomes" id="UP000000639"/>
    </source>
</evidence>
<protein>
    <submittedName>
        <fullName evidence="1">Ferredoxin-type 4Fe-4S protein</fullName>
    </submittedName>
</protein>
<sequence length="416" mass="41992">MIKHKGFVLVPILIITTISAMLAFAQLSDNRLQERVAGNQQKEISARLAAEKGIFKAFNDIKVQSDLGQTNDQIISALIDSGKVDLSARESYSFPSDNNGASPEATIITLVSKGEFSGATAYLKAVIKTIDGPGGLGKTVSYCSIYYYYPQQDTAVAALDSGYSEYCGVSAVVAAEPFCGYVQRSFDDQYSEYKGAAEEARIAVETAALAASTAVALAASEAVRIAGLTAGEATIATAEVAYQAARMTRCTAYAAGAETRWAGVAYAAQTVAVTVATALAVAEAANATDAEKIATLAIVTAAAIAAAAPWKAVHIAATAAAVAVDVAALAAHNAVVTAAAAAIEIAGITDAVAKADRVADVAAALVLYNAAVADALTAKNAETAAAAAAAEVLRVETAAAVLAQVAADAAAALAAG</sequence>
<accession>A1SZM1</accession>
<dbReference type="eggNOG" id="COG4726">
    <property type="taxonomic scope" value="Bacteria"/>
</dbReference>
<proteinExistence type="predicted"/>
<dbReference type="EMBL" id="CP000510">
    <property type="protein sequence ID" value="ABM04936.1"/>
    <property type="molecule type" value="Genomic_DNA"/>
</dbReference>
<dbReference type="KEGG" id="pin:Ping_3249"/>
<evidence type="ECO:0000313" key="1">
    <source>
        <dbReference type="EMBL" id="ABM04936.1"/>
    </source>
</evidence>
<dbReference type="AlphaFoldDB" id="A1SZM1"/>
<name>A1SZM1_PSYIN</name>
<gene>
    <name evidence="1" type="ordered locus">Ping_3249</name>
</gene>
<keyword evidence="2" id="KW-1185">Reference proteome</keyword>
<organism evidence="1 2">
    <name type="scientific">Psychromonas ingrahamii (strain DSM 17664 / CCUG 51855 / 37)</name>
    <dbReference type="NCBI Taxonomy" id="357804"/>
    <lineage>
        <taxon>Bacteria</taxon>
        <taxon>Pseudomonadati</taxon>
        <taxon>Pseudomonadota</taxon>
        <taxon>Gammaproteobacteria</taxon>
        <taxon>Alteromonadales</taxon>
        <taxon>Psychromonadaceae</taxon>
        <taxon>Psychromonas</taxon>
    </lineage>
</organism>
<reference evidence="1 2" key="1">
    <citation type="submission" date="2007-01" db="EMBL/GenBank/DDBJ databases">
        <title>Complete sequence of Psychromonas ingrahamii 37.</title>
        <authorList>
            <consortium name="US DOE Joint Genome Institute"/>
            <person name="Copeland A."/>
            <person name="Lucas S."/>
            <person name="Lapidus A."/>
            <person name="Barry K."/>
            <person name="Detter J.C."/>
            <person name="Glavina del Rio T."/>
            <person name="Hammon N."/>
            <person name="Israni S."/>
            <person name="Dalin E."/>
            <person name="Tice H."/>
            <person name="Pitluck S."/>
            <person name="Thompson L.S."/>
            <person name="Brettin T."/>
            <person name="Bruce D."/>
            <person name="Han C."/>
            <person name="Tapia R."/>
            <person name="Schmutz J."/>
            <person name="Larimer F."/>
            <person name="Land M."/>
            <person name="Hauser L."/>
            <person name="Kyrpides N."/>
            <person name="Ivanova N."/>
            <person name="Staley J."/>
            <person name="Richardson P."/>
        </authorList>
    </citation>
    <scope>NUCLEOTIDE SEQUENCE [LARGE SCALE GENOMIC DNA]</scope>
    <source>
        <strain evidence="1 2">37</strain>
    </source>
</reference>